<dbReference type="OrthoDB" id="9791032at2"/>
<gene>
    <name evidence="5" type="ordered locus">ZPR_1106</name>
</gene>
<reference evidence="5 6" key="1">
    <citation type="journal article" date="2010" name="BMC Genomics">
        <title>The complete genome of Zunongwangia profunda SM-A87 reveals its adaptation to the deep-sea environment and ecological role in sedimentary organic nitrogen degradation.</title>
        <authorList>
            <person name="Qin Q.L."/>
            <person name="Zhang X.Y."/>
            <person name="Wang X.M."/>
            <person name="Liu G.M."/>
            <person name="Chen X.L."/>
            <person name="Xie B.B."/>
            <person name="Dang H.Y."/>
            <person name="Zhou B.C."/>
            <person name="Yu J."/>
            <person name="Zhang Y.Z."/>
        </authorList>
    </citation>
    <scope>NUCLEOTIDE SEQUENCE [LARGE SCALE GENOMIC DNA]</scope>
    <source>
        <strain evidence="6">DSM 18752 / CCTCC AB 206139 / SM-A87</strain>
    </source>
</reference>
<dbReference type="CAZy" id="GT10">
    <property type="family name" value="Glycosyltransferase Family 10"/>
</dbReference>
<evidence type="ECO:0000256" key="2">
    <source>
        <dbReference type="ARBA" id="ARBA00022676"/>
    </source>
</evidence>
<dbReference type="PANTHER" id="PTHR11929">
    <property type="entry name" value="ALPHA- 1,3 -FUCOSYLTRANSFERASE"/>
    <property type="match status" value="1"/>
</dbReference>
<feature type="domain" description="Fucosyltransferase C-terminal" evidence="4">
    <location>
        <begin position="169"/>
        <end position="272"/>
    </location>
</feature>
<evidence type="ECO:0000256" key="1">
    <source>
        <dbReference type="ARBA" id="ARBA00008919"/>
    </source>
</evidence>
<organism evidence="5 6">
    <name type="scientific">Zunongwangia profunda (strain DSM 18752 / CCTCC AB 206139 / SM-A87)</name>
    <name type="common">Wangia profunda</name>
    <dbReference type="NCBI Taxonomy" id="655815"/>
    <lineage>
        <taxon>Bacteria</taxon>
        <taxon>Pseudomonadati</taxon>
        <taxon>Bacteroidota</taxon>
        <taxon>Flavobacteriia</taxon>
        <taxon>Flavobacteriales</taxon>
        <taxon>Flavobacteriaceae</taxon>
        <taxon>Zunongwangia</taxon>
    </lineage>
</organism>
<dbReference type="Pfam" id="PF00852">
    <property type="entry name" value="Glyco_transf_10"/>
    <property type="match status" value="1"/>
</dbReference>
<comment type="similarity">
    <text evidence="1">Belongs to the glycosyltransferase 10 family.</text>
</comment>
<dbReference type="InterPro" id="IPR001503">
    <property type="entry name" value="Glyco_trans_10"/>
</dbReference>
<dbReference type="GO" id="GO:0046920">
    <property type="term" value="F:alpha-(1-&gt;3)-fucosyltransferase activity"/>
    <property type="evidence" value="ECO:0007669"/>
    <property type="project" value="TreeGrafter"/>
</dbReference>
<dbReference type="HOGENOM" id="CLU_046692_0_0_10"/>
<sequence>MIKVFKASKMSYTPFDNFEKGDIDFLCKNGIIFTDSVRNADIIVSDHIKYLKKYYYRYLAGRKLLLWTNEPRFDLSFEDITNHYGLIKIHHMNIYTKNVYINNLSFHAKLMKEHLHYLHDDFKFNSRKTVALMSYYKGLHATPIFCNGENIDLIAVRSKIALVGSELGHLDVFGKGWPNNIAIEDSRIGNWTRRKKEILKYYHFNLCFENTSCFNYMTEKIWDSIENYCLPIYYSKNTNAYEIFPKNSFIDYADFQNPDELFQFIKSISKEEYILRINRCIKVYNDIYLKGKEYPIELRKQVLSAIIEKMNKIVKS</sequence>
<dbReference type="AlphaFoldDB" id="D5BIJ9"/>
<dbReference type="Proteomes" id="UP000001654">
    <property type="component" value="Chromosome"/>
</dbReference>
<evidence type="ECO:0000313" key="5">
    <source>
        <dbReference type="EMBL" id="ADF51451.1"/>
    </source>
</evidence>
<keyword evidence="3 5" id="KW-0808">Transferase</keyword>
<protein>
    <submittedName>
        <fullName evidence="5">Glycosyl transferase</fullName>
    </submittedName>
</protein>
<dbReference type="eggNOG" id="COG0457">
    <property type="taxonomic scope" value="Bacteria"/>
</dbReference>
<accession>D5BIJ9</accession>
<keyword evidence="2" id="KW-0328">Glycosyltransferase</keyword>
<dbReference type="KEGG" id="zpr:ZPR_1106"/>
<dbReference type="SUPFAM" id="SSF53756">
    <property type="entry name" value="UDP-Glycosyltransferase/glycogen phosphorylase"/>
    <property type="match status" value="1"/>
</dbReference>
<evidence type="ECO:0000256" key="3">
    <source>
        <dbReference type="ARBA" id="ARBA00022679"/>
    </source>
</evidence>
<evidence type="ECO:0000259" key="4">
    <source>
        <dbReference type="Pfam" id="PF00852"/>
    </source>
</evidence>
<dbReference type="RefSeq" id="WP_013070603.1">
    <property type="nucleotide sequence ID" value="NC_014041.1"/>
</dbReference>
<evidence type="ECO:0000313" key="6">
    <source>
        <dbReference type="Proteomes" id="UP000001654"/>
    </source>
</evidence>
<dbReference type="Gene3D" id="3.40.50.11660">
    <property type="entry name" value="Glycosyl transferase family 10, C-terminal domain"/>
    <property type="match status" value="1"/>
</dbReference>
<dbReference type="PANTHER" id="PTHR11929:SF194">
    <property type="entry name" value="ALPHA-(1,3)-FUCOSYLTRANSFERASE 10"/>
    <property type="match status" value="1"/>
</dbReference>
<dbReference type="InterPro" id="IPR038577">
    <property type="entry name" value="GT10-like_C_sf"/>
</dbReference>
<name>D5BIJ9_ZUNPS</name>
<dbReference type="STRING" id="655815.ZPR_1106"/>
<keyword evidence="6" id="KW-1185">Reference proteome</keyword>
<dbReference type="InterPro" id="IPR055270">
    <property type="entry name" value="Glyco_tran_10_C"/>
</dbReference>
<dbReference type="EMBL" id="CP001650">
    <property type="protein sequence ID" value="ADF51451.1"/>
    <property type="molecule type" value="Genomic_DNA"/>
</dbReference>
<dbReference type="GO" id="GO:0016020">
    <property type="term" value="C:membrane"/>
    <property type="evidence" value="ECO:0007669"/>
    <property type="project" value="InterPro"/>
</dbReference>
<proteinExistence type="inferred from homology"/>